<dbReference type="Proteomes" id="UP000489600">
    <property type="component" value="Unassembled WGS sequence"/>
</dbReference>
<dbReference type="EMBL" id="CABITT030000007">
    <property type="protein sequence ID" value="VVB11880.1"/>
    <property type="molecule type" value="Genomic_DNA"/>
</dbReference>
<dbReference type="AlphaFoldDB" id="A0A565CDV9"/>
<gene>
    <name evidence="1" type="ORF">ANE_LOCUS22324</name>
</gene>
<proteinExistence type="predicted"/>
<accession>A0A565CDV9</accession>
<evidence type="ECO:0000313" key="2">
    <source>
        <dbReference type="Proteomes" id="UP000489600"/>
    </source>
</evidence>
<sequence>MATTITKIPTDHFDFVVDDVISGGGDGIEKSDSKPEIESELKTKSDELEIDQMKKLVDMFKKLILKLKNFSLLTRRITINLSTISWSLKNHLVQKMTTRKMPLTGW</sequence>
<reference evidence="1" key="1">
    <citation type="submission" date="2019-07" db="EMBL/GenBank/DDBJ databases">
        <authorList>
            <person name="Dittberner H."/>
        </authorList>
    </citation>
    <scope>NUCLEOTIDE SEQUENCE [LARGE SCALE GENOMIC DNA]</scope>
</reference>
<comment type="caution">
    <text evidence="1">The sequence shown here is derived from an EMBL/GenBank/DDBJ whole genome shotgun (WGS) entry which is preliminary data.</text>
</comment>
<evidence type="ECO:0000313" key="1">
    <source>
        <dbReference type="EMBL" id="VVB11880.1"/>
    </source>
</evidence>
<keyword evidence="2" id="KW-1185">Reference proteome</keyword>
<protein>
    <submittedName>
        <fullName evidence="1">Uncharacterized protein</fullName>
    </submittedName>
</protein>
<name>A0A565CDV9_9BRAS</name>
<organism evidence="1 2">
    <name type="scientific">Arabis nemorensis</name>
    <dbReference type="NCBI Taxonomy" id="586526"/>
    <lineage>
        <taxon>Eukaryota</taxon>
        <taxon>Viridiplantae</taxon>
        <taxon>Streptophyta</taxon>
        <taxon>Embryophyta</taxon>
        <taxon>Tracheophyta</taxon>
        <taxon>Spermatophyta</taxon>
        <taxon>Magnoliopsida</taxon>
        <taxon>eudicotyledons</taxon>
        <taxon>Gunneridae</taxon>
        <taxon>Pentapetalae</taxon>
        <taxon>rosids</taxon>
        <taxon>malvids</taxon>
        <taxon>Brassicales</taxon>
        <taxon>Brassicaceae</taxon>
        <taxon>Arabideae</taxon>
        <taxon>Arabis</taxon>
    </lineage>
</organism>